<feature type="signal peptide" evidence="1">
    <location>
        <begin position="1"/>
        <end position="26"/>
    </location>
</feature>
<evidence type="ECO:0000256" key="1">
    <source>
        <dbReference type="SAM" id="SignalP"/>
    </source>
</evidence>
<accession>A0ABU1USR0</accession>
<keyword evidence="4" id="KW-1185">Reference proteome</keyword>
<dbReference type="Gene3D" id="3.30.160.670">
    <property type="match status" value="1"/>
</dbReference>
<dbReference type="Proteomes" id="UP001253595">
    <property type="component" value="Unassembled WGS sequence"/>
</dbReference>
<evidence type="ECO:0000259" key="2">
    <source>
        <dbReference type="Pfam" id="PF13590"/>
    </source>
</evidence>
<evidence type="ECO:0000313" key="3">
    <source>
        <dbReference type="EMBL" id="MDR7088195.1"/>
    </source>
</evidence>
<proteinExistence type="predicted"/>
<dbReference type="RefSeq" id="WP_310067518.1">
    <property type="nucleotide sequence ID" value="NZ_JAVDVX010000001.1"/>
</dbReference>
<sequence length="181" mass="19292">MRHLVSIGLMSGLLLLLSACANIKYADDYKTGTDFSGLKTYNWRAITVDVGGIDKTFLQNLVDEQLRAQGFVLADTSADLLIDMQVFSRVSTGGNTSIGIGIGLPVGNHGSIGLGTGQTLGKGKQEGVIVIDITQTSSNTLIWRGNAEGIPLINFSPKAEQKLRETVSKLLTPFPPQTTAQ</sequence>
<reference evidence="3 4" key="1">
    <citation type="submission" date="2023-07" db="EMBL/GenBank/DDBJ databases">
        <title>Sorghum-associated microbial communities from plants grown in Nebraska, USA.</title>
        <authorList>
            <person name="Schachtman D."/>
        </authorList>
    </citation>
    <scope>NUCLEOTIDE SEQUENCE [LARGE SCALE GENOMIC DNA]</scope>
    <source>
        <strain evidence="3 4">BE190</strain>
    </source>
</reference>
<dbReference type="InterPro" id="IPR025411">
    <property type="entry name" value="DUF4136"/>
</dbReference>
<gene>
    <name evidence="3" type="ORF">J2X05_000198</name>
</gene>
<feature type="chain" id="PRO_5047493930" description="DUF4136 domain-containing protein" evidence="1">
    <location>
        <begin position="27"/>
        <end position="181"/>
    </location>
</feature>
<dbReference type="Pfam" id="PF13590">
    <property type="entry name" value="DUF4136"/>
    <property type="match status" value="1"/>
</dbReference>
<comment type="caution">
    <text evidence="3">The sequence shown here is derived from an EMBL/GenBank/DDBJ whole genome shotgun (WGS) entry which is preliminary data.</text>
</comment>
<dbReference type="EMBL" id="JAVDVX010000001">
    <property type="protein sequence ID" value="MDR7088195.1"/>
    <property type="molecule type" value="Genomic_DNA"/>
</dbReference>
<name>A0ABU1USR0_9GAMM</name>
<dbReference type="PROSITE" id="PS51257">
    <property type="entry name" value="PROKAR_LIPOPROTEIN"/>
    <property type="match status" value="1"/>
</dbReference>
<protein>
    <recommendedName>
        <fullName evidence="2">DUF4136 domain-containing protein</fullName>
    </recommendedName>
</protein>
<organism evidence="3 4">
    <name type="scientific">Cellvibrio fibrivorans</name>
    <dbReference type="NCBI Taxonomy" id="126350"/>
    <lineage>
        <taxon>Bacteria</taxon>
        <taxon>Pseudomonadati</taxon>
        <taxon>Pseudomonadota</taxon>
        <taxon>Gammaproteobacteria</taxon>
        <taxon>Cellvibrionales</taxon>
        <taxon>Cellvibrionaceae</taxon>
        <taxon>Cellvibrio</taxon>
    </lineage>
</organism>
<evidence type="ECO:0000313" key="4">
    <source>
        <dbReference type="Proteomes" id="UP001253595"/>
    </source>
</evidence>
<keyword evidence="1" id="KW-0732">Signal</keyword>
<feature type="domain" description="DUF4136" evidence="2">
    <location>
        <begin position="28"/>
        <end position="176"/>
    </location>
</feature>